<reference evidence="2 3" key="1">
    <citation type="submission" date="2018-06" db="EMBL/GenBank/DDBJ databases">
        <title>Genomic Encyclopedia of Type Strains, Phase IV (KMG-IV): sequencing the most valuable type-strain genomes for metagenomic binning, comparative biology and taxonomic classification.</title>
        <authorList>
            <person name="Goeker M."/>
        </authorList>
    </citation>
    <scope>NUCLEOTIDE SEQUENCE [LARGE SCALE GENOMIC DNA]</scope>
    <source>
        <strain evidence="2 3">DSM 45521</strain>
    </source>
</reference>
<dbReference type="OrthoDB" id="8452260at2"/>
<dbReference type="PROSITE" id="PS51725">
    <property type="entry name" value="ABM"/>
    <property type="match status" value="1"/>
</dbReference>
<organism evidence="2 3">
    <name type="scientific">Williamsia limnetica</name>
    <dbReference type="NCBI Taxonomy" id="882452"/>
    <lineage>
        <taxon>Bacteria</taxon>
        <taxon>Bacillati</taxon>
        <taxon>Actinomycetota</taxon>
        <taxon>Actinomycetes</taxon>
        <taxon>Mycobacteriales</taxon>
        <taxon>Nocardiaceae</taxon>
        <taxon>Williamsia</taxon>
    </lineage>
</organism>
<dbReference type="Proteomes" id="UP000247591">
    <property type="component" value="Unassembled WGS sequence"/>
</dbReference>
<comment type="caution">
    <text evidence="2">The sequence shown here is derived from an EMBL/GenBank/DDBJ whole genome shotgun (WGS) entry which is preliminary data.</text>
</comment>
<dbReference type="Gene3D" id="3.30.70.100">
    <property type="match status" value="1"/>
</dbReference>
<proteinExistence type="predicted"/>
<protein>
    <submittedName>
        <fullName evidence="2">Quinol monooxygenase YgiN</fullName>
    </submittedName>
</protein>
<dbReference type="SUPFAM" id="SSF54909">
    <property type="entry name" value="Dimeric alpha+beta barrel"/>
    <property type="match status" value="1"/>
</dbReference>
<accession>A0A318RY39</accession>
<dbReference type="RefSeq" id="WP_110471108.1">
    <property type="nucleotide sequence ID" value="NZ_QJSP01000011.1"/>
</dbReference>
<dbReference type="GO" id="GO:0004497">
    <property type="term" value="F:monooxygenase activity"/>
    <property type="evidence" value="ECO:0007669"/>
    <property type="project" value="UniProtKB-KW"/>
</dbReference>
<keyword evidence="2" id="KW-0560">Oxidoreductase</keyword>
<feature type="domain" description="ABM" evidence="1">
    <location>
        <begin position="2"/>
        <end position="93"/>
    </location>
</feature>
<gene>
    <name evidence="2" type="ORF">DFR67_111181</name>
</gene>
<dbReference type="PANTHER" id="PTHR33336">
    <property type="entry name" value="QUINOL MONOOXYGENASE YGIN-RELATED"/>
    <property type="match status" value="1"/>
</dbReference>
<dbReference type="InterPro" id="IPR011008">
    <property type="entry name" value="Dimeric_a/b-barrel"/>
</dbReference>
<keyword evidence="3" id="KW-1185">Reference proteome</keyword>
<dbReference type="Pfam" id="PF03992">
    <property type="entry name" value="ABM"/>
    <property type="match status" value="1"/>
</dbReference>
<dbReference type="InterPro" id="IPR050744">
    <property type="entry name" value="AI-2_Isomerase_LsrG"/>
</dbReference>
<dbReference type="AlphaFoldDB" id="A0A318RY39"/>
<evidence type="ECO:0000313" key="2">
    <source>
        <dbReference type="EMBL" id="PYE15105.1"/>
    </source>
</evidence>
<dbReference type="PANTHER" id="PTHR33336:SF3">
    <property type="entry name" value="ABM DOMAIN-CONTAINING PROTEIN"/>
    <property type="match status" value="1"/>
</dbReference>
<evidence type="ECO:0000259" key="1">
    <source>
        <dbReference type="PROSITE" id="PS51725"/>
    </source>
</evidence>
<evidence type="ECO:0000313" key="3">
    <source>
        <dbReference type="Proteomes" id="UP000247591"/>
    </source>
</evidence>
<keyword evidence="2" id="KW-0503">Monooxygenase</keyword>
<sequence>MIFIVVKFQVKPEWTDRWLDLVGPFTQATRAEPGNKWFDWSRSVDDPNEFVLVEAFEDDAAGPHVNSDHFKKATQEEMPQALVSTPKIISHTIDADDWSAMGEITIN</sequence>
<dbReference type="InterPro" id="IPR007138">
    <property type="entry name" value="ABM_dom"/>
</dbReference>
<dbReference type="EMBL" id="QJSP01000011">
    <property type="protein sequence ID" value="PYE15105.1"/>
    <property type="molecule type" value="Genomic_DNA"/>
</dbReference>
<name>A0A318RY39_WILLI</name>